<dbReference type="SMART" id="SM00320">
    <property type="entry name" value="WD40"/>
    <property type="match status" value="2"/>
</dbReference>
<dbReference type="EMBL" id="JAGGNH010000008">
    <property type="protein sequence ID" value="KAJ0965395.1"/>
    <property type="molecule type" value="Genomic_DNA"/>
</dbReference>
<gene>
    <name evidence="1" type="ORF">J5N97_026533</name>
</gene>
<dbReference type="GO" id="GO:0120330">
    <property type="term" value="C:rixosome complex"/>
    <property type="evidence" value="ECO:0007669"/>
    <property type="project" value="TreeGrafter"/>
</dbReference>
<sequence length="284" mass="30635">MDLSQPLAIFTGAIVSQYSATLSPRNGLAFASSELIAASHISLSAAGFIHLFNWWSSSVLRSIPVLEPVAPLVATPQGSYLFAGGLSGIASGCTGGCNSIFITCSLDCMIKFWSLANGACLRTVHLECGKWSVIMDSTNAKAYVGGYDGRVYVVPVKIMRRRFSGEEDREVVAWLAEESGGAVIALAMLNGDQNVASASEDGVMTIWDSRQVVWVVRYGRSSISGLLVVKGVSRATRVRRDVAVGFNVVGRMSLVEGMYKVVKEVEEMEECLNVVVKDRRRASH</sequence>
<dbReference type="InterPro" id="IPR045227">
    <property type="entry name" value="WDR18/Ipi3/RID3"/>
</dbReference>
<dbReference type="GO" id="GO:0006364">
    <property type="term" value="P:rRNA processing"/>
    <property type="evidence" value="ECO:0007669"/>
    <property type="project" value="TreeGrafter"/>
</dbReference>
<dbReference type="Proteomes" id="UP001085076">
    <property type="component" value="Miscellaneous, Linkage group lg08"/>
</dbReference>
<dbReference type="InterPro" id="IPR001680">
    <property type="entry name" value="WD40_rpt"/>
</dbReference>
<evidence type="ECO:0000313" key="1">
    <source>
        <dbReference type="EMBL" id="KAJ0965395.1"/>
    </source>
</evidence>
<comment type="caution">
    <text evidence="1">The sequence shown here is derived from an EMBL/GenBank/DDBJ whole genome shotgun (WGS) entry which is preliminary data.</text>
</comment>
<organism evidence="1 2">
    <name type="scientific">Dioscorea zingiberensis</name>
    <dbReference type="NCBI Taxonomy" id="325984"/>
    <lineage>
        <taxon>Eukaryota</taxon>
        <taxon>Viridiplantae</taxon>
        <taxon>Streptophyta</taxon>
        <taxon>Embryophyta</taxon>
        <taxon>Tracheophyta</taxon>
        <taxon>Spermatophyta</taxon>
        <taxon>Magnoliopsida</taxon>
        <taxon>Liliopsida</taxon>
        <taxon>Dioscoreales</taxon>
        <taxon>Dioscoreaceae</taxon>
        <taxon>Dioscorea</taxon>
    </lineage>
</organism>
<dbReference type="GO" id="GO:0006261">
    <property type="term" value="P:DNA-templated DNA replication"/>
    <property type="evidence" value="ECO:0007669"/>
    <property type="project" value="TreeGrafter"/>
</dbReference>
<dbReference type="GO" id="GO:0005656">
    <property type="term" value="C:nuclear pre-replicative complex"/>
    <property type="evidence" value="ECO:0007669"/>
    <property type="project" value="TreeGrafter"/>
</dbReference>
<protein>
    <submittedName>
        <fullName evidence="1">Uncharacterized protein</fullName>
    </submittedName>
</protein>
<dbReference type="AlphaFoldDB" id="A0A9D5C2X8"/>
<dbReference type="PANTHER" id="PTHR18763">
    <property type="entry name" value="WD-REPEAT PROTEIN 18"/>
    <property type="match status" value="1"/>
</dbReference>
<dbReference type="InterPro" id="IPR036322">
    <property type="entry name" value="WD40_repeat_dom_sf"/>
</dbReference>
<keyword evidence="2" id="KW-1185">Reference proteome</keyword>
<dbReference type="PANTHER" id="PTHR18763:SF3">
    <property type="entry name" value="OS09G0477800 PROTEIN"/>
    <property type="match status" value="1"/>
</dbReference>
<dbReference type="Gene3D" id="2.130.10.10">
    <property type="entry name" value="YVTN repeat-like/Quinoprotein amine dehydrogenase"/>
    <property type="match status" value="1"/>
</dbReference>
<dbReference type="SUPFAM" id="SSF50978">
    <property type="entry name" value="WD40 repeat-like"/>
    <property type="match status" value="1"/>
</dbReference>
<name>A0A9D5C2X8_9LILI</name>
<dbReference type="InterPro" id="IPR015943">
    <property type="entry name" value="WD40/YVTN_repeat-like_dom_sf"/>
</dbReference>
<reference evidence="1" key="2">
    <citation type="journal article" date="2022" name="Hortic Res">
        <title>The genome of Dioscorea zingiberensis sheds light on the biosynthesis, origin and evolution of the medicinally important diosgenin saponins.</title>
        <authorList>
            <person name="Li Y."/>
            <person name="Tan C."/>
            <person name="Li Z."/>
            <person name="Guo J."/>
            <person name="Li S."/>
            <person name="Chen X."/>
            <person name="Wang C."/>
            <person name="Dai X."/>
            <person name="Yang H."/>
            <person name="Song W."/>
            <person name="Hou L."/>
            <person name="Xu J."/>
            <person name="Tong Z."/>
            <person name="Xu A."/>
            <person name="Yuan X."/>
            <person name="Wang W."/>
            <person name="Yang Q."/>
            <person name="Chen L."/>
            <person name="Sun Z."/>
            <person name="Wang K."/>
            <person name="Pan B."/>
            <person name="Chen J."/>
            <person name="Bao Y."/>
            <person name="Liu F."/>
            <person name="Qi X."/>
            <person name="Gang D.R."/>
            <person name="Wen J."/>
            <person name="Li J."/>
        </authorList>
    </citation>
    <scope>NUCLEOTIDE SEQUENCE</scope>
    <source>
        <strain evidence="1">Dzin_1.0</strain>
    </source>
</reference>
<accession>A0A9D5C2X8</accession>
<proteinExistence type="predicted"/>
<reference evidence="1" key="1">
    <citation type="submission" date="2021-03" db="EMBL/GenBank/DDBJ databases">
        <authorList>
            <person name="Li Z."/>
            <person name="Yang C."/>
        </authorList>
    </citation>
    <scope>NUCLEOTIDE SEQUENCE</scope>
    <source>
        <strain evidence="1">Dzin_1.0</strain>
        <tissue evidence="1">Leaf</tissue>
    </source>
</reference>
<evidence type="ECO:0000313" key="2">
    <source>
        <dbReference type="Proteomes" id="UP001085076"/>
    </source>
</evidence>
<dbReference type="OrthoDB" id="756370at2759"/>